<sequence>MKNKFWSSLCVTLCVLLLAGCGKGKEPDGSGTYLYYVNQKGTGLVKESYEFKGDSVEDEIKDVLKTMKKEPDSIDYKSVFPKEVRIKNWTLNDTKLDLHFNGSYKDMPLASEVLLRAAVVQTLVQIAGVDYIDFFIEDEPLTDRNGNLIGYMRAEDFIQNTGSSLHSYQQGELRLYFANDKGDKLVREDVSVRYNSNISIEKLIVEQLIKGPSSDKGKPAIPPETKVLGVSLKDSICYVNLDEGFLNNAYVLNPRLTVYSIVNSVIDGGNSSRVQISINGESDIKYMDSIDLSKPLSRDLDIVEESGK</sequence>
<protein>
    <recommendedName>
        <fullName evidence="1">GerMN domain-containing protein</fullName>
    </recommendedName>
</protein>
<evidence type="ECO:0000313" key="2">
    <source>
        <dbReference type="EMBL" id="QBF74907.1"/>
    </source>
</evidence>
<dbReference type="GeneID" id="62696518"/>
<name>A0A494WMJ4_CLOS5</name>
<proteinExistence type="predicted"/>
<keyword evidence="3" id="KW-1185">Reference proteome</keyword>
<dbReference type="SMART" id="SM00909">
    <property type="entry name" value="Germane"/>
    <property type="match status" value="2"/>
</dbReference>
<reference evidence="2 3" key="1">
    <citation type="journal article" date="2019" name="Appl. Environ. Microbiol.">
        <title>Clostridium scindens ATCC 35704: integration of nutritional requirements, the complete genome sequence, and global transcriptional responses to bile acids.</title>
        <authorList>
            <person name="Devendran S."/>
            <person name="Shrestha R."/>
            <person name="Alves J.M.P."/>
            <person name="Wolf P.G."/>
            <person name="Ly L."/>
            <person name="Hernandez A.G."/>
            <person name="Mendez-Garcia C."/>
            <person name="Inboden A."/>
            <person name="Wiley J."/>
            <person name="Paul O."/>
            <person name="Allen A."/>
            <person name="Springer E."/>
            <person name="Wright C.L."/>
            <person name="Fields C.J."/>
            <person name="Daniel S.L."/>
            <person name="Ridlon J.M."/>
        </authorList>
    </citation>
    <scope>NUCLEOTIDE SEQUENCE [LARGE SCALE GENOMIC DNA]</scope>
    <source>
        <strain evidence="2 3">ATCC 35704</strain>
    </source>
</reference>
<dbReference type="PROSITE" id="PS51257">
    <property type="entry name" value="PROKAR_LIPOPROTEIN"/>
    <property type="match status" value="1"/>
</dbReference>
<organism evidence="2 3">
    <name type="scientific">Clostridium scindens (strain ATCC 35704 / DSM 5676 / VPI 13733 / 19)</name>
    <dbReference type="NCBI Taxonomy" id="411468"/>
    <lineage>
        <taxon>Bacteria</taxon>
        <taxon>Bacillati</taxon>
        <taxon>Bacillota</taxon>
        <taxon>Clostridia</taxon>
        <taxon>Lachnospirales</taxon>
        <taxon>Lachnospiraceae</taxon>
    </lineage>
</organism>
<dbReference type="EMBL" id="CP036170">
    <property type="protein sequence ID" value="QBF74907.1"/>
    <property type="molecule type" value="Genomic_DNA"/>
</dbReference>
<evidence type="ECO:0000259" key="1">
    <source>
        <dbReference type="SMART" id="SM00909"/>
    </source>
</evidence>
<dbReference type="RefSeq" id="WP_039909700.1">
    <property type="nucleotide sequence ID" value="NZ_CP036170.1"/>
</dbReference>
<dbReference type="Proteomes" id="UP000289664">
    <property type="component" value="Chromosome"/>
</dbReference>
<dbReference type="AlphaFoldDB" id="A0A494WMJ4"/>
<dbReference type="InterPro" id="IPR019606">
    <property type="entry name" value="GerMN"/>
</dbReference>
<gene>
    <name evidence="2" type="ORF">HDCHBGLK_02315</name>
</gene>
<evidence type="ECO:0000313" key="3">
    <source>
        <dbReference type="Proteomes" id="UP000289664"/>
    </source>
</evidence>
<accession>A0A494WMJ4</accession>
<feature type="domain" description="GerMN" evidence="1">
    <location>
        <begin position="60"/>
        <end position="145"/>
    </location>
</feature>
<dbReference type="Pfam" id="PF10646">
    <property type="entry name" value="Germane"/>
    <property type="match status" value="2"/>
</dbReference>
<feature type="domain" description="GerMN" evidence="1">
    <location>
        <begin position="201"/>
        <end position="287"/>
    </location>
</feature>
<dbReference type="OrthoDB" id="9809406at2"/>
<dbReference type="KEGG" id="csci:HDCHBGLK_02315"/>